<keyword evidence="2" id="KW-1185">Reference proteome</keyword>
<evidence type="ECO:0008006" key="3">
    <source>
        <dbReference type="Google" id="ProtNLM"/>
    </source>
</evidence>
<name>A0ABP8KS61_9BACT</name>
<sequence length="58" mass="6231">MELQNDRKDKKTVIANQEDAAIVATSLPTESVEDVELNEDQLDIISGGGDGSNPFVRG</sequence>
<dbReference type="RefSeq" id="WP_345270292.1">
    <property type="nucleotide sequence ID" value="NZ_BAABHB010000012.1"/>
</dbReference>
<proteinExistence type="predicted"/>
<protein>
    <recommendedName>
        <fullName evidence="3">Benenodin family lasso peptide</fullName>
    </recommendedName>
</protein>
<dbReference type="Proteomes" id="UP001500936">
    <property type="component" value="Unassembled WGS sequence"/>
</dbReference>
<accession>A0ABP8KS61</accession>
<gene>
    <name evidence="1" type="ORF">GCM10023187_45090</name>
</gene>
<comment type="caution">
    <text evidence="1">The sequence shown here is derived from an EMBL/GenBank/DDBJ whole genome shotgun (WGS) entry which is preliminary data.</text>
</comment>
<evidence type="ECO:0000313" key="2">
    <source>
        <dbReference type="Proteomes" id="UP001500936"/>
    </source>
</evidence>
<dbReference type="EMBL" id="BAABHB010000012">
    <property type="protein sequence ID" value="GAA4414986.1"/>
    <property type="molecule type" value="Genomic_DNA"/>
</dbReference>
<organism evidence="1 2">
    <name type="scientific">Nibrella viscosa</name>
    <dbReference type="NCBI Taxonomy" id="1084524"/>
    <lineage>
        <taxon>Bacteria</taxon>
        <taxon>Pseudomonadati</taxon>
        <taxon>Bacteroidota</taxon>
        <taxon>Cytophagia</taxon>
        <taxon>Cytophagales</taxon>
        <taxon>Spirosomataceae</taxon>
        <taxon>Nibrella</taxon>
    </lineage>
</organism>
<reference evidence="2" key="1">
    <citation type="journal article" date="2019" name="Int. J. Syst. Evol. Microbiol.">
        <title>The Global Catalogue of Microorganisms (GCM) 10K type strain sequencing project: providing services to taxonomists for standard genome sequencing and annotation.</title>
        <authorList>
            <consortium name="The Broad Institute Genomics Platform"/>
            <consortium name="The Broad Institute Genome Sequencing Center for Infectious Disease"/>
            <person name="Wu L."/>
            <person name="Ma J."/>
        </authorList>
    </citation>
    <scope>NUCLEOTIDE SEQUENCE [LARGE SCALE GENOMIC DNA]</scope>
    <source>
        <strain evidence="2">JCM 17925</strain>
    </source>
</reference>
<evidence type="ECO:0000313" key="1">
    <source>
        <dbReference type="EMBL" id="GAA4414986.1"/>
    </source>
</evidence>